<reference evidence="3" key="1">
    <citation type="journal article" date="2010" name="Genome Res.">
        <title>Population genomic sequencing of Coccidioides fungi reveals recent hybridization and transposon control.</title>
        <authorList>
            <person name="Neafsey D.E."/>
            <person name="Barker B.M."/>
            <person name="Sharpton T.J."/>
            <person name="Stajich J.E."/>
            <person name="Park D.J."/>
            <person name="Whiston E."/>
            <person name="Hung C.-Y."/>
            <person name="McMahan C."/>
            <person name="White J."/>
            <person name="Sykes S."/>
            <person name="Heiman D."/>
            <person name="Young S."/>
            <person name="Zeng Q."/>
            <person name="Abouelleil A."/>
            <person name="Aftuck L."/>
            <person name="Bessette D."/>
            <person name="Brown A."/>
            <person name="FitzGerald M."/>
            <person name="Lui A."/>
            <person name="Macdonald J.P."/>
            <person name="Priest M."/>
            <person name="Orbach M.J."/>
            <person name="Galgiani J.N."/>
            <person name="Kirkland T.N."/>
            <person name="Cole G.T."/>
            <person name="Birren B.W."/>
            <person name="Henn M.R."/>
            <person name="Taylor J.W."/>
            <person name="Rounsley S.D."/>
        </authorList>
    </citation>
    <scope>NUCLEOTIDE SEQUENCE [LARGE SCALE GENOMIC DNA]</scope>
    <source>
        <strain evidence="3">H538.4</strain>
    </source>
</reference>
<dbReference type="VEuPathDB" id="FungiDB:CIHG_06619"/>
<name>A0A0J8RV79_COCIT</name>
<evidence type="ECO:0000256" key="1">
    <source>
        <dbReference type="SAM" id="MobiDB-lite"/>
    </source>
</evidence>
<protein>
    <submittedName>
        <fullName evidence="2">Uncharacterized protein</fullName>
    </submittedName>
</protein>
<feature type="compositionally biased region" description="Basic and acidic residues" evidence="1">
    <location>
        <begin position="24"/>
        <end position="33"/>
    </location>
</feature>
<dbReference type="AlphaFoldDB" id="A0A0J8RV79"/>
<evidence type="ECO:0000313" key="3">
    <source>
        <dbReference type="Proteomes" id="UP000054563"/>
    </source>
</evidence>
<accession>A0A0J8RV79</accession>
<dbReference type="Proteomes" id="UP000054563">
    <property type="component" value="Unassembled WGS sequence"/>
</dbReference>
<gene>
    <name evidence="2" type="ORF">CIHG_06619</name>
</gene>
<dbReference type="EMBL" id="DS017006">
    <property type="protein sequence ID" value="KMU88677.1"/>
    <property type="molecule type" value="Genomic_DNA"/>
</dbReference>
<sequence>MQSGRKKTERTDPRLVGLRCRDNGRVSAKDKSRLAAAATTDVRSAHKHGTATPAHPFARRIDGDDDDVDAHARRPNRPRLRNLLGPGQVFLDSPGSGDQQLAAIIRAGVDG</sequence>
<proteinExistence type="predicted"/>
<organism evidence="2 3">
    <name type="scientific">Coccidioides immitis H538.4</name>
    <dbReference type="NCBI Taxonomy" id="396776"/>
    <lineage>
        <taxon>Eukaryota</taxon>
        <taxon>Fungi</taxon>
        <taxon>Dikarya</taxon>
        <taxon>Ascomycota</taxon>
        <taxon>Pezizomycotina</taxon>
        <taxon>Eurotiomycetes</taxon>
        <taxon>Eurotiomycetidae</taxon>
        <taxon>Onygenales</taxon>
        <taxon>Onygenaceae</taxon>
        <taxon>Coccidioides</taxon>
    </lineage>
</organism>
<feature type="region of interest" description="Disordered" evidence="1">
    <location>
        <begin position="24"/>
        <end position="96"/>
    </location>
</feature>
<evidence type="ECO:0000313" key="2">
    <source>
        <dbReference type="EMBL" id="KMU88677.1"/>
    </source>
</evidence>